<name>A0AA40F5M7_9PEZI</name>
<feature type="compositionally biased region" description="Low complexity" evidence="1">
    <location>
        <begin position="223"/>
        <end position="244"/>
    </location>
</feature>
<evidence type="ECO:0000313" key="3">
    <source>
        <dbReference type="Proteomes" id="UP001172155"/>
    </source>
</evidence>
<feature type="compositionally biased region" description="Low complexity" evidence="1">
    <location>
        <begin position="350"/>
        <end position="371"/>
    </location>
</feature>
<feature type="compositionally biased region" description="Low complexity" evidence="1">
    <location>
        <begin position="65"/>
        <end position="79"/>
    </location>
</feature>
<feature type="compositionally biased region" description="Pro residues" evidence="1">
    <location>
        <begin position="80"/>
        <end position="94"/>
    </location>
</feature>
<feature type="compositionally biased region" description="Polar residues" evidence="1">
    <location>
        <begin position="339"/>
        <end position="349"/>
    </location>
</feature>
<dbReference type="EMBL" id="JAUKUD010000002">
    <property type="protein sequence ID" value="KAK0751713.1"/>
    <property type="molecule type" value="Genomic_DNA"/>
</dbReference>
<feature type="region of interest" description="Disordered" evidence="1">
    <location>
        <begin position="36"/>
        <end position="424"/>
    </location>
</feature>
<proteinExistence type="predicted"/>
<gene>
    <name evidence="2" type="ORF">B0T18DRAFT_75768</name>
</gene>
<dbReference type="Proteomes" id="UP001172155">
    <property type="component" value="Unassembled WGS sequence"/>
</dbReference>
<accession>A0AA40F5M7</accession>
<protein>
    <submittedName>
        <fullName evidence="2">Uncharacterized protein</fullName>
    </submittedName>
</protein>
<evidence type="ECO:0000256" key="1">
    <source>
        <dbReference type="SAM" id="MobiDB-lite"/>
    </source>
</evidence>
<sequence>MALACRLNLAIIQFSSPDSPDFQSSKANFLEHGSASISGTSACKPRPASSPGAPPGHPPNHHPGSHPSQHPGPHLYQYPGHPPNHHPGPYPNHHPGPHQHPGYSPDQRPGPHLIQFLGPHQNQNLGHPPNQHLGPHPNHHPGYQPPHDSGPPDYLNPAAQRPQPTPPPVQDQGRGPKLAPRPSHLAPDPSLQIGLKKPRTYLRQPNRGTHWYTEPSPIPTAPSPTQAARPAPTTPATASAQSQRPNPVVDLTTSSPCPIKYDRKETPTVVLPPPAAESPSAEARGTGQPFHQGPSPPAEEQATRTDTPAPVDSTQARNEEAQQQQSEDSEDSPRHSPQPFESTMTEETASPSSNDTPSPSSSASHLRSNSPAPYCRGSSAAAVLSTSRVVSATPDPAAPPSPGLHVKREVDTDGDVAMADVGRA</sequence>
<keyword evidence="3" id="KW-1185">Reference proteome</keyword>
<evidence type="ECO:0000313" key="2">
    <source>
        <dbReference type="EMBL" id="KAK0751713.1"/>
    </source>
</evidence>
<dbReference type="AlphaFoldDB" id="A0AA40F5M7"/>
<organism evidence="2 3">
    <name type="scientific">Schizothecium vesticola</name>
    <dbReference type="NCBI Taxonomy" id="314040"/>
    <lineage>
        <taxon>Eukaryota</taxon>
        <taxon>Fungi</taxon>
        <taxon>Dikarya</taxon>
        <taxon>Ascomycota</taxon>
        <taxon>Pezizomycotina</taxon>
        <taxon>Sordariomycetes</taxon>
        <taxon>Sordariomycetidae</taxon>
        <taxon>Sordariales</taxon>
        <taxon>Schizotheciaceae</taxon>
        <taxon>Schizothecium</taxon>
    </lineage>
</organism>
<comment type="caution">
    <text evidence="2">The sequence shown here is derived from an EMBL/GenBank/DDBJ whole genome shotgun (WGS) entry which is preliminary data.</text>
</comment>
<reference evidence="2" key="1">
    <citation type="submission" date="2023-06" db="EMBL/GenBank/DDBJ databases">
        <title>Genome-scale phylogeny and comparative genomics of the fungal order Sordariales.</title>
        <authorList>
            <consortium name="Lawrence Berkeley National Laboratory"/>
            <person name="Hensen N."/>
            <person name="Bonometti L."/>
            <person name="Westerberg I."/>
            <person name="Brannstrom I.O."/>
            <person name="Guillou S."/>
            <person name="Cros-Aarteil S."/>
            <person name="Calhoun S."/>
            <person name="Haridas S."/>
            <person name="Kuo A."/>
            <person name="Mondo S."/>
            <person name="Pangilinan J."/>
            <person name="Riley R."/>
            <person name="LaButti K."/>
            <person name="Andreopoulos B."/>
            <person name="Lipzen A."/>
            <person name="Chen C."/>
            <person name="Yanf M."/>
            <person name="Daum C."/>
            <person name="Ng V."/>
            <person name="Clum A."/>
            <person name="Steindorff A."/>
            <person name="Ohm R."/>
            <person name="Martin F."/>
            <person name="Silar P."/>
            <person name="Natvig D."/>
            <person name="Lalanne C."/>
            <person name="Gautier V."/>
            <person name="Ament-velasquez S.L."/>
            <person name="Kruys A."/>
            <person name="Hutchinson M.I."/>
            <person name="Powell A.J."/>
            <person name="Barry K."/>
            <person name="Miller A.N."/>
            <person name="Grigoriev I.V."/>
            <person name="Debuchy R."/>
            <person name="Gladieux P."/>
            <person name="Thoren M.H."/>
            <person name="Johannesson H."/>
        </authorList>
    </citation>
    <scope>NUCLEOTIDE SEQUENCE</scope>
    <source>
        <strain evidence="2">SMH3187-1</strain>
    </source>
</reference>